<evidence type="ECO:0000256" key="1">
    <source>
        <dbReference type="SAM" id="Coils"/>
    </source>
</evidence>
<name>A0A328C1I4_9DELT</name>
<proteinExistence type="predicted"/>
<keyword evidence="1" id="KW-0175">Coiled coil</keyword>
<dbReference type="Proteomes" id="UP000249169">
    <property type="component" value="Unassembled WGS sequence"/>
</dbReference>
<feature type="region of interest" description="Disordered" evidence="2">
    <location>
        <begin position="1"/>
        <end position="55"/>
    </location>
</feature>
<gene>
    <name evidence="3" type="ORF">DL240_16765</name>
</gene>
<organism evidence="3 4">
    <name type="scientific">Lujinxingia litoralis</name>
    <dbReference type="NCBI Taxonomy" id="2211119"/>
    <lineage>
        <taxon>Bacteria</taxon>
        <taxon>Deltaproteobacteria</taxon>
        <taxon>Bradymonadales</taxon>
        <taxon>Lujinxingiaceae</taxon>
        <taxon>Lujinxingia</taxon>
    </lineage>
</organism>
<evidence type="ECO:0000256" key="2">
    <source>
        <dbReference type="SAM" id="MobiDB-lite"/>
    </source>
</evidence>
<accession>A0A328C1I4</accession>
<reference evidence="3 4" key="1">
    <citation type="submission" date="2018-05" db="EMBL/GenBank/DDBJ databases">
        <title>Lujinxingia marina gen. nov. sp. nov., a new facultative anaerobic member of the class Deltaproteobacteria, and proposal of Lujinxingaceae fam. nov.</title>
        <authorList>
            <person name="Li C.-M."/>
        </authorList>
    </citation>
    <scope>NUCLEOTIDE SEQUENCE [LARGE SCALE GENOMIC DNA]</scope>
    <source>
        <strain evidence="3 4">B210</strain>
    </source>
</reference>
<sequence length="735" mass="77458">MNRIDNSSSPLPPSTDEFVGPPLPTCTPVTNAASEAATATPPQNDTWETDASESPSLFERAKNAATGGLERARNALGNPGSLTREAFAPVVDFFEPSPSTTEAISKARQAVEETVTRVTENLDPETLEKTAQTLAENPELFVQAIESSIDQAQATVDAARSLGKDALSTFATTVEQRFDDKVDEAKTNLKEVQTNINDAAKTLGQAHGAISDAIDKKIDQEIAEAKTAIKEGIKEGVQDAVAAYKSYELVNRVVDSAIVGVGSIAGNAVSTTINELGGGLGESVVKHRASIEAALTPLKAAHDWIASPISLSDDSLAQIGAKLLVTPLSGSLFVAGIALDTLGALPDIAEAMVNAKDALPTKENFNKLVDDLQPGETREISGELLIKVAASLGASVSSSRTIEVTRDAQNPNFIELTLKDADAGALVVGKSVQDQGASVDAGLKYTNSATLRFDTRDPADLNRARTATTAAFVPVDPDTIGNVFDKNLVSVRQELASSASASAALPTLPLGIDLGLTQSVAREHIPDDYVHIERLEVGIKQEASLGKDLFQLPPDVFASLSQNAPDAVSGTLAEIFASQTGGQVGLKAGLSAEATMAVEFHNITPQTLEVDLKLTGDLAGPEHELHLKVTLHDLPELAKALDRTPDELARALNDGSTTPAELFNIVGKPAEHLEVKITRSSTQFEGTKIDVMGLKLNNGTRQKTEEVWSHFGAREPAAQAELAPFSAASHQHLSV</sequence>
<dbReference type="OrthoDB" id="5479013at2"/>
<dbReference type="AlphaFoldDB" id="A0A328C1I4"/>
<dbReference type="EMBL" id="QHKO01000010">
    <property type="protein sequence ID" value="RAL20456.1"/>
    <property type="molecule type" value="Genomic_DNA"/>
</dbReference>
<dbReference type="Gene3D" id="1.20.120.20">
    <property type="entry name" value="Apolipoprotein"/>
    <property type="match status" value="1"/>
</dbReference>
<comment type="caution">
    <text evidence="3">The sequence shown here is derived from an EMBL/GenBank/DDBJ whole genome shotgun (WGS) entry which is preliminary data.</text>
</comment>
<evidence type="ECO:0000313" key="3">
    <source>
        <dbReference type="EMBL" id="RAL20456.1"/>
    </source>
</evidence>
<keyword evidence="4" id="KW-1185">Reference proteome</keyword>
<dbReference type="RefSeq" id="WP_111731052.1">
    <property type="nucleotide sequence ID" value="NZ_QHKO01000010.1"/>
</dbReference>
<evidence type="ECO:0000313" key="4">
    <source>
        <dbReference type="Proteomes" id="UP000249169"/>
    </source>
</evidence>
<feature type="coiled-coil region" evidence="1">
    <location>
        <begin position="142"/>
        <end position="202"/>
    </location>
</feature>
<protein>
    <submittedName>
        <fullName evidence="3">Uncharacterized protein</fullName>
    </submittedName>
</protein>